<dbReference type="AlphaFoldDB" id="B8CF65"/>
<name>B8CF65_THAPS</name>
<gene>
    <name evidence="3" type="ORF">THAPSDRAFT_11659</name>
    <name evidence="2" type="ORF">THAPSDRAFT_8880</name>
</gene>
<dbReference type="EMBL" id="DS999415">
    <property type="protein sequence ID" value="EED87191.1"/>
    <property type="molecule type" value="Genomic_DNA"/>
</dbReference>
<dbReference type="KEGG" id="tps:THAPSDRAFT_8880"/>
<dbReference type="Proteomes" id="UP000001449">
    <property type="component" value="Chromosome 11"/>
</dbReference>
<reference evidence="3 4" key="2">
    <citation type="journal article" date="2008" name="Nature">
        <title>The Phaeodactylum genome reveals the evolutionary history of diatom genomes.</title>
        <authorList>
            <person name="Bowler C."/>
            <person name="Allen A.E."/>
            <person name="Badger J.H."/>
            <person name="Grimwood J."/>
            <person name="Jabbari K."/>
            <person name="Kuo A."/>
            <person name="Maheswari U."/>
            <person name="Martens C."/>
            <person name="Maumus F."/>
            <person name="Otillar R.P."/>
            <person name="Rayko E."/>
            <person name="Salamov A."/>
            <person name="Vandepoele K."/>
            <person name="Beszteri B."/>
            <person name="Gruber A."/>
            <person name="Heijde M."/>
            <person name="Katinka M."/>
            <person name="Mock T."/>
            <person name="Valentin K."/>
            <person name="Verret F."/>
            <person name="Berges J.A."/>
            <person name="Brownlee C."/>
            <person name="Cadoret J.P."/>
            <person name="Chiovitti A."/>
            <person name="Choi C.J."/>
            <person name="Coesel S."/>
            <person name="De Martino A."/>
            <person name="Detter J.C."/>
            <person name="Durkin C."/>
            <person name="Falciatore A."/>
            <person name="Fournet J."/>
            <person name="Haruta M."/>
            <person name="Huysman M.J."/>
            <person name="Jenkins B.D."/>
            <person name="Jiroutova K."/>
            <person name="Jorgensen R.E."/>
            <person name="Joubert Y."/>
            <person name="Kaplan A."/>
            <person name="Kroger N."/>
            <person name="Kroth P.G."/>
            <person name="La Roche J."/>
            <person name="Lindquist E."/>
            <person name="Lommer M."/>
            <person name="Martin-Jezequel V."/>
            <person name="Lopez P.J."/>
            <person name="Lucas S."/>
            <person name="Mangogna M."/>
            <person name="McGinnis K."/>
            <person name="Medlin L.K."/>
            <person name="Montsant A."/>
            <person name="Oudot-Le Secq M.P."/>
            <person name="Napoli C."/>
            <person name="Obornik M."/>
            <person name="Parker M.S."/>
            <person name="Petit J.L."/>
            <person name="Porcel B.M."/>
            <person name="Poulsen N."/>
            <person name="Robison M."/>
            <person name="Rychlewski L."/>
            <person name="Rynearson T.A."/>
            <person name="Schmutz J."/>
            <person name="Shapiro H."/>
            <person name="Siaut M."/>
            <person name="Stanley M."/>
            <person name="Sussman M.R."/>
            <person name="Taylor A.R."/>
            <person name="Vardi A."/>
            <person name="von Dassow P."/>
            <person name="Vyverman W."/>
            <person name="Willis A."/>
            <person name="Wyrwicz L.S."/>
            <person name="Rokhsar D.S."/>
            <person name="Weissenbach J."/>
            <person name="Armbrust E.V."/>
            <person name="Green B.R."/>
            <person name="Van de Peer Y."/>
            <person name="Grigoriev I.V."/>
        </authorList>
    </citation>
    <scope>NUCLEOTIDE SEQUENCE [LARGE SCALE GENOMIC DNA]</scope>
    <source>
        <strain evidence="3">CCMP1335</strain>
    </source>
</reference>
<accession>B8CF65</accession>
<feature type="compositionally biased region" description="Polar residues" evidence="1">
    <location>
        <begin position="9"/>
        <end position="26"/>
    </location>
</feature>
<dbReference type="GeneID" id="7444508"/>
<dbReference type="HOGENOM" id="CLU_843313_0_0_1"/>
<evidence type="ECO:0000313" key="2">
    <source>
        <dbReference type="EMBL" id="EED87191.1"/>
    </source>
</evidence>
<dbReference type="GeneID" id="7443654"/>
<dbReference type="Proteomes" id="UP000001449">
    <property type="component" value="Chromosome 22"/>
</dbReference>
<dbReference type="EMBL" id="CM000653">
    <property type="protein sequence ID" value="EED87574.1"/>
    <property type="molecule type" value="Genomic_DNA"/>
</dbReference>
<dbReference type="KEGG" id="tps:THAPSDRAFT_11659"/>
<evidence type="ECO:0000256" key="1">
    <source>
        <dbReference type="SAM" id="MobiDB-lite"/>
    </source>
</evidence>
<reference evidence="3 4" key="1">
    <citation type="journal article" date="2004" name="Science">
        <title>The genome of the diatom Thalassiosira pseudonana: ecology, evolution, and metabolism.</title>
        <authorList>
            <person name="Armbrust E.V."/>
            <person name="Berges J.A."/>
            <person name="Bowler C."/>
            <person name="Green B.R."/>
            <person name="Martinez D."/>
            <person name="Putnam N.H."/>
            <person name="Zhou S."/>
            <person name="Allen A.E."/>
            <person name="Apt K.E."/>
            <person name="Bechner M."/>
            <person name="Brzezinski M.A."/>
            <person name="Chaal B.K."/>
            <person name="Chiovitti A."/>
            <person name="Davis A.K."/>
            <person name="Demarest M.S."/>
            <person name="Detter J.C."/>
            <person name="Glavina T."/>
            <person name="Goodstein D."/>
            <person name="Hadi M.Z."/>
            <person name="Hellsten U."/>
            <person name="Hildebrand M."/>
            <person name="Jenkins B.D."/>
            <person name="Jurka J."/>
            <person name="Kapitonov V.V."/>
            <person name="Kroger N."/>
            <person name="Lau W.W."/>
            <person name="Lane T.W."/>
            <person name="Larimer F.W."/>
            <person name="Lippmeier J.C."/>
            <person name="Lucas S."/>
            <person name="Medina M."/>
            <person name="Montsant A."/>
            <person name="Obornik M."/>
            <person name="Parker M.S."/>
            <person name="Palenik B."/>
            <person name="Pazour G.J."/>
            <person name="Richardson P.M."/>
            <person name="Rynearson T.A."/>
            <person name="Saito M.A."/>
            <person name="Schwartz D.C."/>
            <person name="Thamatrakoln K."/>
            <person name="Valentin K."/>
            <person name="Vardi A."/>
            <person name="Wilkerson F.P."/>
            <person name="Rokhsar D.S."/>
        </authorList>
    </citation>
    <scope>NUCLEOTIDE SEQUENCE [LARGE SCALE GENOMIC DNA]</scope>
    <source>
        <strain evidence="3">CCMP1335</strain>
    </source>
</reference>
<dbReference type="RefSeq" id="XP_002294794.1">
    <property type="nucleotide sequence ID" value="XM_002294758.1"/>
</dbReference>
<proteinExistence type="predicted"/>
<accession>B8LBJ0</accession>
<evidence type="ECO:0000313" key="3">
    <source>
        <dbReference type="EMBL" id="EED87574.1"/>
    </source>
</evidence>
<dbReference type="PaxDb" id="35128-Thaps11659"/>
<keyword evidence="4" id="KW-1185">Reference proteome</keyword>
<protein>
    <submittedName>
        <fullName evidence="3">Uncharacterized protein</fullName>
    </submittedName>
</protein>
<evidence type="ECO:0000313" key="4">
    <source>
        <dbReference type="Proteomes" id="UP000001449"/>
    </source>
</evidence>
<sequence>MDGGLSLLPVSTNKSNNDGGTRKSQTVLSRRVAEQFVAYDKSLADVEVTAQANNPVKKDTTSKGGRTNPSACTPLKAIAGTSVQELKIDDLRMFCSRNQITGGRKAKKADLCWGIVKAKEATIMGALPPYDDMIPNEGELPGMENSDAPITTACATAARDYATKMETDTPSIKKKRTRDDIDQLPLAQSDTLLKRYGVSDEHYGKQFMVLQERIARSIVKKNSTIRLNESIEAASTLRREIREEKQHRATLWKEFVDHVGNESLALNRVASFRKTKAKQDAGGSEVKGSYDTIVESMMEQDEIIKRLNDQYTILDETISKLVGSVAEAEE</sequence>
<feature type="region of interest" description="Disordered" evidence="1">
    <location>
        <begin position="1"/>
        <end position="26"/>
    </location>
</feature>
<dbReference type="RefSeq" id="XP_002296495.1">
    <property type="nucleotide sequence ID" value="XM_002296459.1"/>
</dbReference>
<reference evidence="3" key="3">
    <citation type="submission" date="2008-09" db="EMBL/GenBank/DDBJ databases">
        <authorList>
            <consortium name="Diatom Consortium"/>
            <person name="Grigoriev I."/>
            <person name="Grimwood J."/>
            <person name="Kuo A."/>
            <person name="Otillar R.P."/>
            <person name="Salamov A."/>
            <person name="Detter J.C."/>
            <person name="Schmutz J."/>
            <person name="Lindquist E."/>
            <person name="Shapiro H."/>
            <person name="Lucas S."/>
            <person name="Glavina del Rio T."/>
            <person name="Bruce D."/>
            <person name="Pitluck S."/>
            <person name="Rokhsar D."/>
            <person name="Armbrust V."/>
        </authorList>
    </citation>
    <scope>GENOME REANNOTATION</scope>
    <source>
        <strain evidence="3">CCMP1335</strain>
    </source>
</reference>
<organism evidence="3 4">
    <name type="scientific">Thalassiosira pseudonana</name>
    <name type="common">Marine diatom</name>
    <name type="synonym">Cyclotella nana</name>
    <dbReference type="NCBI Taxonomy" id="35128"/>
    <lineage>
        <taxon>Eukaryota</taxon>
        <taxon>Sar</taxon>
        <taxon>Stramenopiles</taxon>
        <taxon>Ochrophyta</taxon>
        <taxon>Bacillariophyta</taxon>
        <taxon>Coscinodiscophyceae</taxon>
        <taxon>Thalassiosirophycidae</taxon>
        <taxon>Thalassiosirales</taxon>
        <taxon>Thalassiosiraceae</taxon>
        <taxon>Thalassiosira</taxon>
    </lineage>
</organism>